<gene>
    <name evidence="3" type="ORF">GCM10011314_15870</name>
</gene>
<reference evidence="3" key="1">
    <citation type="journal article" date="2014" name="Int. J. Syst. Evol. Microbiol.">
        <title>Complete genome sequence of Corynebacterium casei LMG S-19264T (=DSM 44701T), isolated from a smear-ripened cheese.</title>
        <authorList>
            <consortium name="US DOE Joint Genome Institute (JGI-PGF)"/>
            <person name="Walter F."/>
            <person name="Albersmeier A."/>
            <person name="Kalinowski J."/>
            <person name="Ruckert C."/>
        </authorList>
    </citation>
    <scope>NUCLEOTIDE SEQUENCE</scope>
    <source>
        <strain evidence="3">CGMCC 1.10749</strain>
    </source>
</reference>
<feature type="binding site" evidence="1">
    <location>
        <position position="334"/>
    </location>
    <ligand>
        <name>Zn(2+)</name>
        <dbReference type="ChEBI" id="CHEBI:29105"/>
    </ligand>
</feature>
<dbReference type="GO" id="GO:0046872">
    <property type="term" value="F:metal ion binding"/>
    <property type="evidence" value="ECO:0007669"/>
    <property type="project" value="UniProtKB-KW"/>
</dbReference>
<dbReference type="Proteomes" id="UP000628079">
    <property type="component" value="Unassembled WGS sequence"/>
</dbReference>
<comment type="caution">
    <text evidence="3">The sequence shown here is derived from an EMBL/GenBank/DDBJ whole genome shotgun (WGS) entry which is preliminary data.</text>
</comment>
<feature type="binding site" evidence="1">
    <location>
        <position position="333"/>
    </location>
    <ligand>
        <name>Zn(2+)</name>
        <dbReference type="ChEBI" id="CHEBI:29105"/>
    </ligand>
</feature>
<reference evidence="3" key="2">
    <citation type="submission" date="2020-09" db="EMBL/GenBank/DDBJ databases">
        <authorList>
            <person name="Sun Q."/>
            <person name="Zhou Y."/>
        </authorList>
    </citation>
    <scope>NUCLEOTIDE SEQUENCE</scope>
    <source>
        <strain evidence="3">CGMCC 1.10749</strain>
    </source>
</reference>
<feature type="binding site" evidence="1">
    <location>
        <position position="266"/>
    </location>
    <ligand>
        <name>Zn(2+)</name>
        <dbReference type="ChEBI" id="CHEBI:29105"/>
    </ligand>
</feature>
<dbReference type="SMART" id="SM01260">
    <property type="entry name" value="LANC_like"/>
    <property type="match status" value="1"/>
</dbReference>
<dbReference type="AlphaFoldDB" id="A0A8H9FTV9"/>
<evidence type="ECO:0000256" key="1">
    <source>
        <dbReference type="PIRSR" id="PIRSR607822-1"/>
    </source>
</evidence>
<accession>A0A8H9FTV9</accession>
<evidence type="ECO:0000313" key="4">
    <source>
        <dbReference type="Proteomes" id="UP000628079"/>
    </source>
</evidence>
<dbReference type="GO" id="GO:0031179">
    <property type="term" value="P:peptide modification"/>
    <property type="evidence" value="ECO:0007669"/>
    <property type="project" value="InterPro"/>
</dbReference>
<keyword evidence="1" id="KW-0862">Zinc</keyword>
<dbReference type="InterPro" id="IPR012341">
    <property type="entry name" value="6hp_glycosidase-like_sf"/>
</dbReference>
<sequence length="425" mass="43838">MRAALTETEHDLMPGSDPTDEPADQRAVVLAAAHRCVDLLVRTAILDDDGDPTWPAWETGPEGAIGVVAGRRSLYDGDAGVVWSLTHLGEALNRPDAVELAASGMRALLRSRPDEPDAPAGLLVGEAGVDLLRRGRASRGWSDGSDLTDGLAGILLSLARARHHEEHAAAVVAELRHRARVEPWGRSWPDHRLGGASARPLCGLAHGASGIVWALAEAAAAWPRLASSALELAAEGLEWEATWSEPVRGGWPDLREDGVSWPDLWCHGSAGAGAVRLRLLELVDAGLDVPWSVETTRAEAEMAVQRCGRAMGDAADRAVEGGAGAVVAGWTLCHGAGGPAGLVALAADVLGVPEHRDEALSAAAAFVASAPTDPELWPSGLRGADGDVSLATGVAGTAVLLTDLAVPGVVPSLPLLGAGGVRGTR</sequence>
<feature type="region of interest" description="Disordered" evidence="2">
    <location>
        <begin position="1"/>
        <end position="22"/>
    </location>
</feature>
<evidence type="ECO:0008006" key="5">
    <source>
        <dbReference type="Google" id="ProtNLM"/>
    </source>
</evidence>
<dbReference type="GO" id="GO:0005975">
    <property type="term" value="P:carbohydrate metabolic process"/>
    <property type="evidence" value="ECO:0007669"/>
    <property type="project" value="InterPro"/>
</dbReference>
<dbReference type="Pfam" id="PF05147">
    <property type="entry name" value="LANC_like"/>
    <property type="match status" value="1"/>
</dbReference>
<evidence type="ECO:0000256" key="2">
    <source>
        <dbReference type="SAM" id="MobiDB-lite"/>
    </source>
</evidence>
<evidence type="ECO:0000313" key="3">
    <source>
        <dbReference type="EMBL" id="GGB77061.1"/>
    </source>
</evidence>
<protein>
    <recommendedName>
        <fullName evidence="5">Lanthionine synthetase</fullName>
    </recommendedName>
</protein>
<organism evidence="3 4">
    <name type="scientific">Knoellia flava</name>
    <dbReference type="NCBI Taxonomy" id="913969"/>
    <lineage>
        <taxon>Bacteria</taxon>
        <taxon>Bacillati</taxon>
        <taxon>Actinomycetota</taxon>
        <taxon>Actinomycetes</taxon>
        <taxon>Micrococcales</taxon>
        <taxon>Intrasporangiaceae</taxon>
        <taxon>Knoellia</taxon>
    </lineage>
</organism>
<dbReference type="PRINTS" id="PR01955">
    <property type="entry name" value="LANCFRANKIA"/>
</dbReference>
<dbReference type="PRINTS" id="PR01950">
    <property type="entry name" value="LANCSUPER"/>
</dbReference>
<proteinExistence type="predicted"/>
<keyword evidence="1" id="KW-0479">Metal-binding</keyword>
<dbReference type="EMBL" id="BMEA01000001">
    <property type="protein sequence ID" value="GGB77061.1"/>
    <property type="molecule type" value="Genomic_DNA"/>
</dbReference>
<dbReference type="SUPFAM" id="SSF158745">
    <property type="entry name" value="LanC-like"/>
    <property type="match status" value="1"/>
</dbReference>
<dbReference type="InterPro" id="IPR007822">
    <property type="entry name" value="LANC-like"/>
</dbReference>
<dbReference type="Gene3D" id="1.50.10.10">
    <property type="match status" value="1"/>
</dbReference>
<name>A0A8H9FTV9_9MICO</name>